<dbReference type="InterPro" id="IPR013126">
    <property type="entry name" value="Hsp_70_fam"/>
</dbReference>
<organism evidence="3 5">
    <name type="scientific">Forsythia ovata</name>
    <dbReference type="NCBI Taxonomy" id="205694"/>
    <lineage>
        <taxon>Eukaryota</taxon>
        <taxon>Viridiplantae</taxon>
        <taxon>Streptophyta</taxon>
        <taxon>Embryophyta</taxon>
        <taxon>Tracheophyta</taxon>
        <taxon>Spermatophyta</taxon>
        <taxon>Magnoliopsida</taxon>
        <taxon>eudicotyledons</taxon>
        <taxon>Gunneridae</taxon>
        <taxon>Pentapetalae</taxon>
        <taxon>asterids</taxon>
        <taxon>lamiids</taxon>
        <taxon>Lamiales</taxon>
        <taxon>Oleaceae</taxon>
        <taxon>Forsythieae</taxon>
        <taxon>Forsythia</taxon>
    </lineage>
</organism>
<comment type="caution">
    <text evidence="3">The sequence shown here is derived from an EMBL/GenBank/DDBJ whole genome shotgun (WGS) entry which is preliminary data.</text>
</comment>
<dbReference type="GO" id="GO:0005524">
    <property type="term" value="F:ATP binding"/>
    <property type="evidence" value="ECO:0007669"/>
    <property type="project" value="UniProtKB-KW"/>
</dbReference>
<accession>A0ABD1S0T8</accession>
<evidence type="ECO:0000313" key="3">
    <source>
        <dbReference type="EMBL" id="KAL2494331.1"/>
    </source>
</evidence>
<dbReference type="Pfam" id="PF00012">
    <property type="entry name" value="HSP70"/>
    <property type="match status" value="1"/>
</dbReference>
<keyword evidence="5" id="KW-1185">Reference proteome</keyword>
<sequence length="102" mass="11857">MVQEAEKYKSEDDEHKKKVETKNALENYAYNIRNTVKDEKNASKLPEADKKKIEDAIEQAIQWLDGNQTRWRSWKASANGQCHTQKVGILFHMMNIGGEHHC</sequence>
<evidence type="ECO:0000256" key="2">
    <source>
        <dbReference type="ARBA" id="ARBA00022840"/>
    </source>
</evidence>
<dbReference type="EMBL" id="JBFOLJ010000011">
    <property type="protein sequence ID" value="KAL2494360.1"/>
    <property type="molecule type" value="Genomic_DNA"/>
</dbReference>
<dbReference type="AlphaFoldDB" id="A0ABD1S0T8"/>
<dbReference type="EMBL" id="JBFOLJ010000011">
    <property type="protein sequence ID" value="KAL2494331.1"/>
    <property type="molecule type" value="Genomic_DNA"/>
</dbReference>
<evidence type="ECO:0000256" key="1">
    <source>
        <dbReference type="ARBA" id="ARBA00022741"/>
    </source>
</evidence>
<evidence type="ECO:0000313" key="4">
    <source>
        <dbReference type="EMBL" id="KAL2494360.1"/>
    </source>
</evidence>
<evidence type="ECO:0000313" key="5">
    <source>
        <dbReference type="Proteomes" id="UP001604277"/>
    </source>
</evidence>
<dbReference type="Proteomes" id="UP001604277">
    <property type="component" value="Unassembled WGS sequence"/>
</dbReference>
<keyword evidence="2" id="KW-0067">ATP-binding</keyword>
<reference evidence="3" key="1">
    <citation type="submission" date="2024-07" db="EMBL/GenBank/DDBJ databases">
        <title>Two chromosome-level genome assemblies of Korean endemic species Abeliophyllum distichum and Forsythia ovata (Oleaceae).</title>
        <authorList>
            <person name="Mun J.H."/>
        </authorList>
    </citation>
    <scope>NUCLEOTIDE SEQUENCE</scope>
    <source>
        <strain evidence="3">KNKB202402200001</strain>
        <tissue evidence="3">Leaf</tissue>
    </source>
</reference>
<dbReference type="Gene3D" id="1.20.1270.10">
    <property type="match status" value="1"/>
</dbReference>
<dbReference type="InterPro" id="IPR029048">
    <property type="entry name" value="HSP70_C_sf"/>
</dbReference>
<protein>
    <submittedName>
        <fullName evidence="3">DnaK-type molecular chaperone hsp70</fullName>
    </submittedName>
</protein>
<keyword evidence="1" id="KW-0547">Nucleotide-binding</keyword>
<proteinExistence type="predicted"/>
<name>A0ABD1S0T8_9LAMI</name>
<dbReference type="SUPFAM" id="SSF100934">
    <property type="entry name" value="Heat shock protein 70kD (HSP70), C-terminal subdomain"/>
    <property type="match status" value="1"/>
</dbReference>
<reference evidence="5" key="2">
    <citation type="submission" date="2024-07" db="EMBL/GenBank/DDBJ databases">
        <title>Two chromosome-level genome assemblies of Korean endemic species Abeliophyllum distichum and Forsythia ovata (Oleaceae).</title>
        <authorList>
            <person name="Jang H."/>
        </authorList>
    </citation>
    <scope>NUCLEOTIDE SEQUENCE [LARGE SCALE GENOMIC DNA]</scope>
</reference>
<gene>
    <name evidence="3" type="ORF">Fot_38088</name>
    <name evidence="4" type="ORF">Fot_38117</name>
</gene>